<dbReference type="InterPro" id="IPR041916">
    <property type="entry name" value="Anti_sigma_zinc_sf"/>
</dbReference>
<protein>
    <submittedName>
        <fullName evidence="11">Sigma-70 family RNA polymerase sigma factor</fullName>
    </submittedName>
</protein>
<evidence type="ECO:0000256" key="4">
    <source>
        <dbReference type="ARBA" id="ARBA00023125"/>
    </source>
</evidence>
<dbReference type="Pfam" id="PF04542">
    <property type="entry name" value="Sigma70_r2"/>
    <property type="match status" value="1"/>
</dbReference>
<dbReference type="PANTHER" id="PTHR43133:SF8">
    <property type="entry name" value="RNA POLYMERASE SIGMA FACTOR HI_1459-RELATED"/>
    <property type="match status" value="1"/>
</dbReference>
<dbReference type="InterPro" id="IPR014284">
    <property type="entry name" value="RNA_pol_sigma-70_dom"/>
</dbReference>
<reference evidence="11 12" key="1">
    <citation type="submission" date="2024-03" db="EMBL/GenBank/DDBJ databases">
        <title>The complete genome of Streptomyces sirii sp.nov.</title>
        <authorList>
            <person name="Zakalyukina Y.V."/>
            <person name="Belik A.R."/>
            <person name="Biryukov M.V."/>
            <person name="Baturina O.A."/>
            <person name="Kabilov M.R."/>
        </authorList>
    </citation>
    <scope>NUCLEOTIDE SEQUENCE [LARGE SCALE GENOMIC DNA]</scope>
    <source>
        <strain evidence="11 12">BP-8</strain>
    </source>
</reference>
<dbReference type="PANTHER" id="PTHR43133">
    <property type="entry name" value="RNA POLYMERASE ECF-TYPE SIGMA FACTO"/>
    <property type="match status" value="1"/>
</dbReference>
<feature type="domain" description="DUF642" evidence="8">
    <location>
        <begin position="435"/>
        <end position="591"/>
    </location>
</feature>
<dbReference type="InterPro" id="IPR027383">
    <property type="entry name" value="Znf_put"/>
</dbReference>
<dbReference type="Gene3D" id="1.10.10.1320">
    <property type="entry name" value="Anti-sigma factor, zinc-finger domain"/>
    <property type="match status" value="1"/>
</dbReference>
<keyword evidence="4" id="KW-0238">DNA-binding</keyword>
<organism evidence="11 12">
    <name type="scientific">Streptomyces sirii</name>
    <dbReference type="NCBI Taxonomy" id="3127701"/>
    <lineage>
        <taxon>Bacteria</taxon>
        <taxon>Bacillati</taxon>
        <taxon>Actinomycetota</taxon>
        <taxon>Actinomycetes</taxon>
        <taxon>Kitasatosporales</taxon>
        <taxon>Streptomycetaceae</taxon>
        <taxon>Streptomyces</taxon>
    </lineage>
</organism>
<evidence type="ECO:0000256" key="2">
    <source>
        <dbReference type="ARBA" id="ARBA00023015"/>
    </source>
</evidence>
<feature type="region of interest" description="Disordered" evidence="6">
    <location>
        <begin position="284"/>
        <end position="310"/>
    </location>
</feature>
<dbReference type="InterPro" id="IPR013325">
    <property type="entry name" value="RNA_pol_sigma_r2"/>
</dbReference>
<dbReference type="Proteomes" id="UP001626628">
    <property type="component" value="Chromosome"/>
</dbReference>
<dbReference type="InterPro" id="IPR007627">
    <property type="entry name" value="RNA_pol_sigma70_r2"/>
</dbReference>
<feature type="region of interest" description="Disordered" evidence="6">
    <location>
        <begin position="335"/>
        <end position="451"/>
    </location>
</feature>
<dbReference type="Pfam" id="PF13490">
    <property type="entry name" value="zf-HC2"/>
    <property type="match status" value="1"/>
</dbReference>
<keyword evidence="12" id="KW-1185">Reference proteome</keyword>
<dbReference type="EMBL" id="CP147982">
    <property type="protein sequence ID" value="WXK81392.1"/>
    <property type="molecule type" value="Genomic_DNA"/>
</dbReference>
<accession>A0ABZ2R6G9</accession>
<dbReference type="SUPFAM" id="SSF88659">
    <property type="entry name" value="Sigma3 and sigma4 domains of RNA polymerase sigma factors"/>
    <property type="match status" value="1"/>
</dbReference>
<dbReference type="Gene3D" id="1.10.10.10">
    <property type="entry name" value="Winged helix-like DNA-binding domain superfamily/Winged helix DNA-binding domain"/>
    <property type="match status" value="1"/>
</dbReference>
<dbReference type="Pfam" id="PF08281">
    <property type="entry name" value="Sigma70_r4_2"/>
    <property type="match status" value="1"/>
</dbReference>
<dbReference type="RefSeq" id="WP_407289145.1">
    <property type="nucleotide sequence ID" value="NZ_CP147982.1"/>
</dbReference>
<evidence type="ECO:0000259" key="9">
    <source>
        <dbReference type="Pfam" id="PF08281"/>
    </source>
</evidence>
<feature type="domain" description="Putative zinc-finger" evidence="10">
    <location>
        <begin position="211"/>
        <end position="245"/>
    </location>
</feature>
<dbReference type="InterPro" id="IPR006946">
    <property type="entry name" value="DGR2-like_dom"/>
</dbReference>
<dbReference type="InterPro" id="IPR013324">
    <property type="entry name" value="RNA_pol_sigma_r3/r4-like"/>
</dbReference>
<dbReference type="Pfam" id="PF04862">
    <property type="entry name" value="DUF642"/>
    <property type="match status" value="1"/>
</dbReference>
<evidence type="ECO:0000259" key="7">
    <source>
        <dbReference type="Pfam" id="PF04542"/>
    </source>
</evidence>
<keyword evidence="5" id="KW-0804">Transcription</keyword>
<feature type="compositionally biased region" description="Gly residues" evidence="6">
    <location>
        <begin position="298"/>
        <end position="309"/>
    </location>
</feature>
<evidence type="ECO:0000259" key="10">
    <source>
        <dbReference type="Pfam" id="PF13490"/>
    </source>
</evidence>
<feature type="domain" description="RNA polymerase sigma-70 region 2" evidence="7">
    <location>
        <begin position="45"/>
        <end position="113"/>
    </location>
</feature>
<evidence type="ECO:0000256" key="1">
    <source>
        <dbReference type="ARBA" id="ARBA00010641"/>
    </source>
</evidence>
<comment type="similarity">
    <text evidence="1">Belongs to the sigma-70 factor family. ECF subfamily.</text>
</comment>
<evidence type="ECO:0000256" key="3">
    <source>
        <dbReference type="ARBA" id="ARBA00023082"/>
    </source>
</evidence>
<keyword evidence="2" id="KW-0805">Transcription regulation</keyword>
<dbReference type="Gene3D" id="2.60.120.260">
    <property type="entry name" value="Galactose-binding domain-like"/>
    <property type="match status" value="1"/>
</dbReference>
<feature type="domain" description="RNA polymerase sigma factor 70 region 4 type 2" evidence="9">
    <location>
        <begin position="143"/>
        <end position="191"/>
    </location>
</feature>
<sequence length="598" mass="61145">MVVEPGRGREPGECGVSVPDGWGEQCDAELIVRARAGDEAAFGVLYERHSASAHRLAGLYASTPADAEDIASEGFTQVLSAVRAGGGPREAFRPYVLTTVRRIAVRRVARAKRDVPNSPELETLAPEIPFEDPVVADLEASLVARAFAALPERWRAVLWHTAVEGESPAQVAKHLGLSANGVAALALRAREGLRKEYLQAHLSAEKLDRECRGCASKLAAYVRGSLGERARGCVEAHLAGCDRCALLLLELREISGRLRGVLAPLILGPLFAGYFASLANGAPDGAGEEPADPNDDAGLGGGMAGGGGSSSAAVAVTTLAAVVAALTVAGVLLVPGSSTERPGTAGRAPATEPGSTPRPTTAPAPPEPTASGETPPLPTVPRRRGDHRAGPGPRPAPGASGDHTPGGPSTAAPSSAAPSTTPSADPGPVPDPQVSDGAFESPSVGDAPHIPYRDGQFIGAWRVENSVNLTGPKGWQPATGMQSLDMNGDQPGSTAGAISQSIATKPAAQYTVSFYLAGNPSCGNVVRTLTVQAAGASKGFTFDTTGHSSAAMGWRPETVRFTATGDRTTLRLASTSDPTSPCGPTVDDIKVTASQPGN</sequence>
<proteinExistence type="inferred from homology"/>
<feature type="compositionally biased region" description="Low complexity" evidence="6">
    <location>
        <begin position="397"/>
        <end position="424"/>
    </location>
</feature>
<gene>
    <name evidence="11" type="ORF">WAB15_02740</name>
</gene>
<keyword evidence="3" id="KW-0731">Sigma factor</keyword>
<dbReference type="SUPFAM" id="SSF88946">
    <property type="entry name" value="Sigma2 domain of RNA polymerase sigma factors"/>
    <property type="match status" value="1"/>
</dbReference>
<feature type="region of interest" description="Disordered" evidence="6">
    <location>
        <begin position="572"/>
        <end position="598"/>
    </location>
</feature>
<dbReference type="InterPro" id="IPR036388">
    <property type="entry name" value="WH-like_DNA-bd_sf"/>
</dbReference>
<evidence type="ECO:0000256" key="6">
    <source>
        <dbReference type="SAM" id="MobiDB-lite"/>
    </source>
</evidence>
<evidence type="ECO:0000259" key="8">
    <source>
        <dbReference type="Pfam" id="PF04862"/>
    </source>
</evidence>
<dbReference type="InterPro" id="IPR013249">
    <property type="entry name" value="RNA_pol_sigma70_r4_t2"/>
</dbReference>
<name>A0ABZ2R6G9_9ACTN</name>
<dbReference type="InterPro" id="IPR039425">
    <property type="entry name" value="RNA_pol_sigma-70-like"/>
</dbReference>
<evidence type="ECO:0000313" key="12">
    <source>
        <dbReference type="Proteomes" id="UP001626628"/>
    </source>
</evidence>
<dbReference type="Gene3D" id="1.10.1740.10">
    <property type="match status" value="1"/>
</dbReference>
<dbReference type="NCBIfam" id="TIGR02937">
    <property type="entry name" value="sigma70-ECF"/>
    <property type="match status" value="1"/>
</dbReference>
<evidence type="ECO:0000256" key="5">
    <source>
        <dbReference type="ARBA" id="ARBA00023163"/>
    </source>
</evidence>
<evidence type="ECO:0000313" key="11">
    <source>
        <dbReference type="EMBL" id="WXK81392.1"/>
    </source>
</evidence>
<feature type="compositionally biased region" description="Acidic residues" evidence="6">
    <location>
        <begin position="286"/>
        <end position="295"/>
    </location>
</feature>